<keyword evidence="2 3" id="KW-0547">Nucleotide-binding</keyword>
<dbReference type="GO" id="GO:0005525">
    <property type="term" value="F:GTP binding"/>
    <property type="evidence" value="ECO:0007669"/>
    <property type="project" value="UniProtKB-UniRule"/>
</dbReference>
<protein>
    <recommendedName>
        <fullName evidence="3">Protein XRP2</fullName>
    </recommendedName>
</protein>
<evidence type="ECO:0000256" key="1">
    <source>
        <dbReference type="ARBA" id="ARBA00008848"/>
    </source>
</evidence>
<dbReference type="AlphaFoldDB" id="A0A1I7TPV2"/>
<dbReference type="SMART" id="SM00673">
    <property type="entry name" value="CARP"/>
    <property type="match status" value="2"/>
</dbReference>
<name>A0A1I7TPV2_9PELO</name>
<dbReference type="Proteomes" id="UP000095282">
    <property type="component" value="Unplaced"/>
</dbReference>
<sequence>MSCCFSKKCFARGHREDAYKVTDEVPNAEGDEAPKYSWDRRDKVDPSEYTIRDIHTTSVKKTGKDGGPLQIENCTDATIMFLHTTSQVIIDDCRHCTIVLGPTQGSVFIRDSTNCTVLTACQQLRTRDCTSIQIGILCSTEPIVENSMDIHFYSLPMKYSNLQEQMHSVGLRPYTNRVTSAYDFSPVGTGGKINFTVTAEALKLTDSQNQILTVNGIITKPTDDDFLPRFEKRSDEDPVYLYVLGKSKPMDVLEARAKKICHSIYKCGMKITATYDVDRSIQEPNFLPLFGPTCERMILIEAIGPLEKFECDEEFDFMSDTDMEKLSVQLSQMKCTKSE</sequence>
<evidence type="ECO:0000256" key="4">
    <source>
        <dbReference type="PIRSR" id="PIRSR037947-1"/>
    </source>
</evidence>
<keyword evidence="3 4" id="KW-0342">GTP-binding</keyword>
<dbReference type="PROSITE" id="PS51329">
    <property type="entry name" value="C_CAP_COFACTOR_C"/>
    <property type="match status" value="1"/>
</dbReference>
<dbReference type="PIRSF" id="PIRSF037947">
    <property type="entry name" value="Protein_XRP2"/>
    <property type="match status" value="1"/>
</dbReference>
<feature type="binding site" evidence="4">
    <location>
        <begin position="105"/>
        <end position="106"/>
    </location>
    <ligand>
        <name>GTP</name>
        <dbReference type="ChEBI" id="CHEBI:37565"/>
    </ligand>
</feature>
<keyword evidence="6" id="KW-1185">Reference proteome</keyword>
<dbReference type="GO" id="GO:0006892">
    <property type="term" value="P:post-Golgi vesicle-mediated transport"/>
    <property type="evidence" value="ECO:0007669"/>
    <property type="project" value="TreeGrafter"/>
</dbReference>
<evidence type="ECO:0000256" key="2">
    <source>
        <dbReference type="ARBA" id="ARBA00022741"/>
    </source>
</evidence>
<dbReference type="InterPro" id="IPR016098">
    <property type="entry name" value="CAP/MinC_C"/>
</dbReference>
<dbReference type="PANTHER" id="PTHR15440">
    <property type="entry name" value="XRP2 PROTEIN"/>
    <property type="match status" value="1"/>
</dbReference>
<evidence type="ECO:0000259" key="5">
    <source>
        <dbReference type="PROSITE" id="PS51329"/>
    </source>
</evidence>
<evidence type="ECO:0000313" key="7">
    <source>
        <dbReference type="WBParaSite" id="Csp11.Scaffold629.g10588.t1"/>
    </source>
</evidence>
<evidence type="ECO:0000256" key="3">
    <source>
        <dbReference type="PIRNR" id="PIRNR037947"/>
    </source>
</evidence>
<dbReference type="PANTHER" id="PTHR15440:SF0">
    <property type="entry name" value="PROTEIN XRP2"/>
    <property type="match status" value="1"/>
</dbReference>
<reference evidence="7" key="1">
    <citation type="submission" date="2016-11" db="UniProtKB">
        <authorList>
            <consortium name="WormBaseParasite"/>
        </authorList>
    </citation>
    <scope>IDENTIFICATION</scope>
</reference>
<keyword evidence="3" id="KW-0343">GTPase activation</keyword>
<dbReference type="WBParaSite" id="Csp11.Scaffold629.g10588.t1">
    <property type="protein sequence ID" value="Csp11.Scaffold629.g10588.t1"/>
    <property type="gene ID" value="Csp11.Scaffold629.g10588"/>
</dbReference>
<comment type="similarity">
    <text evidence="1 3">Belongs to the TBCC family.</text>
</comment>
<dbReference type="eggNOG" id="KOG2512">
    <property type="taxonomic scope" value="Eukaryota"/>
</dbReference>
<accession>A0A1I7TPV2</accession>
<evidence type="ECO:0000313" key="6">
    <source>
        <dbReference type="Proteomes" id="UP000095282"/>
    </source>
</evidence>
<dbReference type="GO" id="GO:1990075">
    <property type="term" value="C:periciliary membrane compartment"/>
    <property type="evidence" value="ECO:0007669"/>
    <property type="project" value="TreeGrafter"/>
</dbReference>
<dbReference type="InterPro" id="IPR017901">
    <property type="entry name" value="C-CAP_CF_C-like"/>
</dbReference>
<dbReference type="GO" id="GO:0005929">
    <property type="term" value="C:cilium"/>
    <property type="evidence" value="ECO:0007669"/>
    <property type="project" value="TreeGrafter"/>
</dbReference>
<dbReference type="InterPro" id="IPR039093">
    <property type="entry name" value="XRP2"/>
</dbReference>
<feature type="binding site" evidence="4">
    <location>
        <begin position="122"/>
        <end position="125"/>
    </location>
    <ligand>
        <name>GTP</name>
        <dbReference type="ChEBI" id="CHEBI:37565"/>
    </ligand>
</feature>
<dbReference type="GO" id="GO:0005096">
    <property type="term" value="F:GTPase activator activity"/>
    <property type="evidence" value="ECO:0007669"/>
    <property type="project" value="UniProtKB-UniRule"/>
</dbReference>
<dbReference type="InterPro" id="IPR012945">
    <property type="entry name" value="Tubulin-bd_cofactor_C_dom"/>
</dbReference>
<dbReference type="InterPro" id="IPR006599">
    <property type="entry name" value="CARP_motif"/>
</dbReference>
<organism evidence="6 7">
    <name type="scientific">Caenorhabditis tropicalis</name>
    <dbReference type="NCBI Taxonomy" id="1561998"/>
    <lineage>
        <taxon>Eukaryota</taxon>
        <taxon>Metazoa</taxon>
        <taxon>Ecdysozoa</taxon>
        <taxon>Nematoda</taxon>
        <taxon>Chromadorea</taxon>
        <taxon>Rhabditida</taxon>
        <taxon>Rhabditina</taxon>
        <taxon>Rhabditomorpha</taxon>
        <taxon>Rhabditoidea</taxon>
        <taxon>Rhabditidae</taxon>
        <taxon>Peloderinae</taxon>
        <taxon>Caenorhabditis</taxon>
    </lineage>
</organism>
<feature type="domain" description="C-CAP/cofactor C-like" evidence="5">
    <location>
        <begin position="34"/>
        <end position="186"/>
    </location>
</feature>
<proteinExistence type="inferred from homology"/>
<dbReference type="Gene3D" id="2.160.20.70">
    <property type="match status" value="1"/>
</dbReference>
<comment type="function">
    <text evidence="3">Acts as a GTPase-activating protein (GAP) for tubulin in concert with tubulin-specific chaperone C, but does not enhance tubulin heterodimerization.</text>
</comment>
<dbReference type="STRING" id="1561998.A0A1I7TPV2"/>
<dbReference type="Pfam" id="PF07986">
    <property type="entry name" value="TBCC"/>
    <property type="match status" value="1"/>
</dbReference>